<dbReference type="NCBIfam" id="TIGR00786">
    <property type="entry name" value="dctM"/>
    <property type="match status" value="1"/>
</dbReference>
<protein>
    <recommendedName>
        <fullName evidence="7">TRAP transporter large permease protein</fullName>
    </recommendedName>
</protein>
<feature type="transmembrane region" description="Helical" evidence="7">
    <location>
        <begin position="280"/>
        <end position="302"/>
    </location>
</feature>
<feature type="transmembrane region" description="Helical" evidence="7">
    <location>
        <begin position="397"/>
        <end position="421"/>
    </location>
</feature>
<evidence type="ECO:0000256" key="4">
    <source>
        <dbReference type="ARBA" id="ARBA00022692"/>
    </source>
</evidence>
<feature type="transmembrane region" description="Helical" evidence="7">
    <location>
        <begin position="358"/>
        <end position="385"/>
    </location>
</feature>
<name>A0A9X2W1X4_9SPHN</name>
<dbReference type="PANTHER" id="PTHR33362:SF2">
    <property type="entry name" value="TRAP TRANSPORTER LARGE PERMEASE PROTEIN"/>
    <property type="match status" value="1"/>
</dbReference>
<evidence type="ECO:0000256" key="6">
    <source>
        <dbReference type="ARBA" id="ARBA00023136"/>
    </source>
</evidence>
<feature type="transmembrane region" description="Helical" evidence="7">
    <location>
        <begin position="243"/>
        <end position="260"/>
    </location>
</feature>
<organism evidence="9 10">
    <name type="scientific">Tsuneonella litorea</name>
    <dbReference type="NCBI Taxonomy" id="2976475"/>
    <lineage>
        <taxon>Bacteria</taxon>
        <taxon>Pseudomonadati</taxon>
        <taxon>Pseudomonadota</taxon>
        <taxon>Alphaproteobacteria</taxon>
        <taxon>Sphingomonadales</taxon>
        <taxon>Erythrobacteraceae</taxon>
        <taxon>Tsuneonella</taxon>
    </lineage>
</organism>
<dbReference type="Pfam" id="PF06808">
    <property type="entry name" value="DctM"/>
    <property type="match status" value="1"/>
</dbReference>
<dbReference type="Proteomes" id="UP001142648">
    <property type="component" value="Unassembled WGS sequence"/>
</dbReference>
<dbReference type="AlphaFoldDB" id="A0A9X2W1X4"/>
<keyword evidence="6 7" id="KW-0472">Membrane</keyword>
<keyword evidence="7" id="KW-0813">Transport</keyword>
<dbReference type="InterPro" id="IPR004681">
    <property type="entry name" value="TRAP_DctM"/>
</dbReference>
<comment type="caution">
    <text evidence="7">Lacks conserved residue(s) required for the propagation of feature annotation.</text>
</comment>
<evidence type="ECO:0000256" key="2">
    <source>
        <dbReference type="ARBA" id="ARBA00022475"/>
    </source>
</evidence>
<evidence type="ECO:0000256" key="3">
    <source>
        <dbReference type="ARBA" id="ARBA00022519"/>
    </source>
</evidence>
<feature type="domain" description="TRAP C4-dicarboxylate transport system permease DctM subunit" evidence="8">
    <location>
        <begin position="7"/>
        <end position="417"/>
    </location>
</feature>
<feature type="transmembrane region" description="Helical" evidence="7">
    <location>
        <begin position="314"/>
        <end position="338"/>
    </location>
</feature>
<keyword evidence="2" id="KW-1003">Cell membrane</keyword>
<dbReference type="RefSeq" id="WP_259961260.1">
    <property type="nucleotide sequence ID" value="NZ_JAOAMV010000002.1"/>
</dbReference>
<dbReference type="GO" id="GO:0022857">
    <property type="term" value="F:transmembrane transporter activity"/>
    <property type="evidence" value="ECO:0007669"/>
    <property type="project" value="UniProtKB-UniRule"/>
</dbReference>
<comment type="similarity">
    <text evidence="7">Belongs to the TRAP transporter large permease family.</text>
</comment>
<evidence type="ECO:0000256" key="5">
    <source>
        <dbReference type="ARBA" id="ARBA00022989"/>
    </source>
</evidence>
<feature type="transmembrane region" description="Helical" evidence="7">
    <location>
        <begin position="134"/>
        <end position="150"/>
    </location>
</feature>
<comment type="function">
    <text evidence="7">Part of the tripartite ATP-independent periplasmic (TRAP) transport system.</text>
</comment>
<keyword evidence="4 7" id="KW-0812">Transmembrane</keyword>
<comment type="caution">
    <text evidence="9">The sequence shown here is derived from an EMBL/GenBank/DDBJ whole genome shotgun (WGS) entry which is preliminary data.</text>
</comment>
<gene>
    <name evidence="9" type="ORF">N0B51_05575</name>
</gene>
<feature type="transmembrane region" description="Helical" evidence="7">
    <location>
        <begin position="213"/>
        <end position="236"/>
    </location>
</feature>
<keyword evidence="3 7" id="KW-0997">Cell inner membrane</keyword>
<evidence type="ECO:0000313" key="9">
    <source>
        <dbReference type="EMBL" id="MCT2558445.1"/>
    </source>
</evidence>
<dbReference type="PANTHER" id="PTHR33362">
    <property type="entry name" value="SIALIC ACID TRAP TRANSPORTER PERMEASE PROTEIN SIAT-RELATED"/>
    <property type="match status" value="1"/>
</dbReference>
<dbReference type="PIRSF" id="PIRSF006066">
    <property type="entry name" value="HI0050"/>
    <property type="match status" value="1"/>
</dbReference>
<dbReference type="InterPro" id="IPR010656">
    <property type="entry name" value="DctM"/>
</dbReference>
<evidence type="ECO:0000313" key="10">
    <source>
        <dbReference type="Proteomes" id="UP001142648"/>
    </source>
</evidence>
<dbReference type="GO" id="GO:0005886">
    <property type="term" value="C:plasma membrane"/>
    <property type="evidence" value="ECO:0007669"/>
    <property type="project" value="UniProtKB-SubCell"/>
</dbReference>
<evidence type="ECO:0000256" key="1">
    <source>
        <dbReference type="ARBA" id="ARBA00004429"/>
    </source>
</evidence>
<evidence type="ECO:0000256" key="7">
    <source>
        <dbReference type="RuleBase" id="RU369079"/>
    </source>
</evidence>
<evidence type="ECO:0000259" key="8">
    <source>
        <dbReference type="Pfam" id="PF06808"/>
    </source>
</evidence>
<keyword evidence="5 7" id="KW-1133">Transmembrane helix</keyword>
<proteinExistence type="inferred from homology"/>
<dbReference type="EMBL" id="JAOAMV010000002">
    <property type="protein sequence ID" value="MCT2558445.1"/>
    <property type="molecule type" value="Genomic_DNA"/>
</dbReference>
<comment type="subunit">
    <text evidence="7">The complex comprises the extracytoplasmic solute receptor protein and the two transmembrane proteins.</text>
</comment>
<keyword evidence="10" id="KW-1185">Reference proteome</keyword>
<reference evidence="9" key="1">
    <citation type="submission" date="2022-09" db="EMBL/GenBank/DDBJ databases">
        <title>The genome sequence of Tsuneonella sp. YG55.</title>
        <authorList>
            <person name="Liu Y."/>
        </authorList>
    </citation>
    <scope>NUCLEOTIDE SEQUENCE</scope>
    <source>
        <strain evidence="9">YG55</strain>
    </source>
</reference>
<sequence>MELLILFGVLFLLLVLGVPVGFSLLGSALACFLAMGIPPVVAVQRVAAGISVFTLMAIPFFIFAGDLMYRAGIAERLVRVADAAVGRVRGGLGIVDVGASMMFGAVSGSAIASASAIGSTMVPLMKDKGYPADYAVNVTVTAAIVGLLIPPSHNMIIYSAASGIGVSIGDLFLAGVVPGLLTGFMLMLMAWLVARHRNLPTGVFPGWRAFVRAAAYAIPGLMTAFIIMGGILSGFFTPTESSAVAVVYTLIVGTLVYRSLGWRGTWEAAGTSVRTASMVLFIIAAATAFGFALALLEVPAALGGLIGLMTENPLVTLLIINLMLLALGTFMDMAPLIVITTPIFLPVAMDVGVDPVHFGIIMMLNLGVGLVTPPVGSVLFVGSAVGKIPVTTLVRTIWPFYFTLIAALMIVSYVPALSLWLPGAMGGE</sequence>
<feature type="transmembrane region" description="Helical" evidence="7">
    <location>
        <begin position="46"/>
        <end position="69"/>
    </location>
</feature>
<feature type="transmembrane region" description="Helical" evidence="7">
    <location>
        <begin position="171"/>
        <end position="193"/>
    </location>
</feature>
<accession>A0A9X2W1X4</accession>
<comment type="subcellular location">
    <subcellularLocation>
        <location evidence="1 7">Cell inner membrane</location>
        <topology evidence="1 7">Multi-pass membrane protein</topology>
    </subcellularLocation>
</comment>